<keyword evidence="1" id="KW-0479">Metal-binding</keyword>
<feature type="domain" description="RING-type" evidence="2">
    <location>
        <begin position="582"/>
        <end position="627"/>
    </location>
</feature>
<dbReference type="InterPro" id="IPR013083">
    <property type="entry name" value="Znf_RING/FYVE/PHD"/>
</dbReference>
<dbReference type="OrthoDB" id="2187516at2759"/>
<evidence type="ECO:0000313" key="4">
    <source>
        <dbReference type="Proteomes" id="UP000002872"/>
    </source>
</evidence>
<dbReference type="GO" id="GO:0008270">
    <property type="term" value="F:zinc ion binding"/>
    <property type="evidence" value="ECO:0007669"/>
    <property type="project" value="UniProtKB-KW"/>
</dbReference>
<dbReference type="Proteomes" id="UP000002872">
    <property type="component" value="Unassembled WGS sequence"/>
</dbReference>
<sequence>MGDKEKLENIRERIKTGKNTFKEICAELLNGDNIAQETLGNILLLAEEIAFPKGPPSFPKNALDSENKSPNGKNITENIYKKYEKLMYEMYPKFLYLMCVFLKECARYQFTTDISSGGVFFEKSVEICQEMLFILRKRTVHETSLGYIPSSILSLLLEIIRTHCKDVSPEFISAVHEIKRLEGNILEILAIKTMLGPLFKLFKCIIDHVGNQNQRVMQSLLKTIEKTEAYKTSLYFEQNKTVPFLAKTLREELRTWGMNLIHPVYFYIDPAYPLLAAAIVIKPDNLIYEPHEGISMYISLIMRELMRYTPYVDMRVNYLYIDVGDTGTDIDVNKWNYLGHIYNLDVIRCEINFTTQNVYEASRFIDGLVRSVVAQDIISLSMYPSIPLSRKVQCVLIDNLRIESLDVKECLGSGGISSCVEEFICLLAKRKNGTLRYLRELAITSPFYKAMATNLQKITFYGIQKLTLEFIALDRYYNTGSIKNITELVNTLTFPVLHELNIKNHNITKEDFNFLNLNMNLVQIQYGKFYCPSGSSYRPEQHSYTFKRPESVAMSSGIVFIIAENIVYEWTVNYVDTAFSDCLVCKIPFCNNSNKQVVILSCGSVVHISCIVDAFGKKKNPCCPFCKKKVQLIMGSPMAVDIMFKPPMSYTRHSVTR</sequence>
<evidence type="ECO:0000256" key="1">
    <source>
        <dbReference type="PROSITE-ProRule" id="PRU00175"/>
    </source>
</evidence>
<dbReference type="HOGENOM" id="CLU_417424_0_0_1"/>
<dbReference type="PROSITE" id="PS50089">
    <property type="entry name" value="ZF_RING_2"/>
    <property type="match status" value="1"/>
</dbReference>
<proteinExistence type="predicted"/>
<name>I3EF29_NEMP3</name>
<keyword evidence="1" id="KW-0862">Zinc</keyword>
<dbReference type="InParanoid" id="I3EF29"/>
<gene>
    <name evidence="3" type="ORF">NEQG_01898</name>
</gene>
<keyword evidence="4" id="KW-1185">Reference proteome</keyword>
<evidence type="ECO:0000259" key="2">
    <source>
        <dbReference type="PROSITE" id="PS50089"/>
    </source>
</evidence>
<dbReference type="EMBL" id="GL870880">
    <property type="protein sequence ID" value="EIJ87826.1"/>
    <property type="molecule type" value="Genomic_DNA"/>
</dbReference>
<dbReference type="VEuPathDB" id="MicrosporidiaDB:NEQG_01898"/>
<accession>I3EF29</accession>
<evidence type="ECO:0000313" key="3">
    <source>
        <dbReference type="EMBL" id="EIJ87826.1"/>
    </source>
</evidence>
<protein>
    <recommendedName>
        <fullName evidence="2">RING-type domain-containing protein</fullName>
    </recommendedName>
</protein>
<dbReference type="OMA" id="KECARYQ"/>
<dbReference type="InterPro" id="IPR001841">
    <property type="entry name" value="Znf_RING"/>
</dbReference>
<dbReference type="Gene3D" id="3.30.40.10">
    <property type="entry name" value="Zinc/RING finger domain, C3HC4 (zinc finger)"/>
    <property type="match status" value="1"/>
</dbReference>
<keyword evidence="1" id="KW-0863">Zinc-finger</keyword>
<organism evidence="3 4">
    <name type="scientific">Nematocida parisii (strain ERTm3)</name>
    <name type="common">Nematode killer fungus</name>
    <dbReference type="NCBI Taxonomy" id="935791"/>
    <lineage>
        <taxon>Eukaryota</taxon>
        <taxon>Fungi</taxon>
        <taxon>Fungi incertae sedis</taxon>
        <taxon>Microsporidia</taxon>
        <taxon>Nematocida</taxon>
    </lineage>
</organism>
<dbReference type="AlphaFoldDB" id="I3EF29"/>
<dbReference type="SUPFAM" id="SSF57850">
    <property type="entry name" value="RING/U-box"/>
    <property type="match status" value="1"/>
</dbReference>
<reference evidence="3" key="1">
    <citation type="submission" date="2011-01" db="EMBL/GenBank/DDBJ databases">
        <title>The Genome Sequence of Nematocida parisii strain ERTm3.</title>
        <authorList>
            <consortium name="The Broad Institute Genome Sequencing Platform"/>
            <consortium name="The Broad Institute Genome Sequencing Center for Infectious Disease"/>
            <person name="Cuomo C."/>
            <person name="Troemel E."/>
            <person name="Young S.K."/>
            <person name="Zeng Q."/>
            <person name="Gargeya S."/>
            <person name="Fitzgerald M."/>
            <person name="Haas B."/>
            <person name="Abouelleil A."/>
            <person name="Alvarado L."/>
            <person name="Arachchi H.M."/>
            <person name="Berlin A."/>
            <person name="Chapman S.B."/>
            <person name="Gearin G."/>
            <person name="Goldberg J."/>
            <person name="Griggs A."/>
            <person name="Gujja S."/>
            <person name="Hansen M."/>
            <person name="Heiman D."/>
            <person name="Howarth C."/>
            <person name="Larimer J."/>
            <person name="Lui A."/>
            <person name="MacDonald P.J.P."/>
            <person name="McCowen C."/>
            <person name="Montmayeur A."/>
            <person name="Murphy C."/>
            <person name="Neiman D."/>
            <person name="Pearson M."/>
            <person name="Priest M."/>
            <person name="Roberts A."/>
            <person name="Saif S."/>
            <person name="Shea T."/>
            <person name="Sisk P."/>
            <person name="Stolte C."/>
            <person name="Sykes S."/>
            <person name="Wortman J."/>
            <person name="Nusbaum C."/>
            <person name="Birren B."/>
        </authorList>
    </citation>
    <scope>NUCLEOTIDE SEQUENCE</scope>
    <source>
        <strain evidence="3">ERTm3</strain>
    </source>
</reference>